<dbReference type="SFLD" id="SFLDG01065">
    <property type="entry name" value="anaerobic_coproporphyrinogen-I"/>
    <property type="match status" value="1"/>
</dbReference>
<evidence type="ECO:0000313" key="3">
    <source>
        <dbReference type="EMBL" id="VAW19210.1"/>
    </source>
</evidence>
<name>A0A3B0TR71_9ZZZZ</name>
<sequence length="380" mass="43674">MAGIYFHIPFCRRRCGYCDFYRTTETDLKPQLIPALIRELNNRKDYLAGEGIETIYFGGGTPSVLTIAQVKKLLDWVYRLFSVATNAEITFEANPDDLSPEYLGGLISTKINRLSIGIQSFFDEDLARMGRRHNSVQAVECVNDAYRAGFKNISVDLIYGLPFMTSEKWGENLEKALSLPVSHLSAYHLTYHEGTPFYKLRKAGVLKEVEEEESINQFEELIKMAESKGFMHYEISNFAKNEAFSRHNSSYWFGEKYLGVGPSAHSYDKASRQWNISGLKQYLQKMQQNKPFFEKEILNKDTLFNEYILTSLRTMWGVSKKTIREQFGTDYLTCFQQGIQQFVRSGHVTEKAGNYIFTKRGIFVSDDIMATLMLVADSKK</sequence>
<gene>
    <name evidence="3" type="ORF">MNBD_BACTEROID01-1086</name>
</gene>
<comment type="similarity">
    <text evidence="1">Belongs to the anaerobic coproporphyrinogen-III oxidase family. HemW subfamily.</text>
</comment>
<dbReference type="GO" id="GO:0004109">
    <property type="term" value="F:coproporphyrinogen oxidase activity"/>
    <property type="evidence" value="ECO:0007669"/>
    <property type="project" value="InterPro"/>
</dbReference>
<proteinExistence type="inferred from homology"/>
<dbReference type="PANTHER" id="PTHR13932:SF5">
    <property type="entry name" value="RADICAL S-ADENOSYL METHIONINE DOMAIN-CONTAINING PROTEIN 1, MITOCHONDRIAL"/>
    <property type="match status" value="1"/>
</dbReference>
<dbReference type="SFLD" id="SFLDG01082">
    <property type="entry name" value="B12-binding_domain_containing"/>
    <property type="match status" value="1"/>
</dbReference>
<dbReference type="InterPro" id="IPR058240">
    <property type="entry name" value="rSAM_sf"/>
</dbReference>
<feature type="domain" description="Radical SAM core" evidence="2">
    <location>
        <begin position="1"/>
        <end position="231"/>
    </location>
</feature>
<dbReference type="GO" id="GO:0005737">
    <property type="term" value="C:cytoplasm"/>
    <property type="evidence" value="ECO:0007669"/>
    <property type="project" value="InterPro"/>
</dbReference>
<accession>A0A3B0TR71</accession>
<dbReference type="SUPFAM" id="SSF102114">
    <property type="entry name" value="Radical SAM enzymes"/>
    <property type="match status" value="1"/>
</dbReference>
<dbReference type="GO" id="GO:0051539">
    <property type="term" value="F:4 iron, 4 sulfur cluster binding"/>
    <property type="evidence" value="ECO:0007669"/>
    <property type="project" value="InterPro"/>
</dbReference>
<dbReference type="CDD" id="cd01335">
    <property type="entry name" value="Radical_SAM"/>
    <property type="match status" value="1"/>
</dbReference>
<dbReference type="InterPro" id="IPR034505">
    <property type="entry name" value="Coproporphyrinogen-III_oxidase"/>
</dbReference>
<evidence type="ECO:0000259" key="2">
    <source>
        <dbReference type="PROSITE" id="PS51918"/>
    </source>
</evidence>
<protein>
    <submittedName>
        <fullName evidence="3">Hypothetical radical SAM family enzyme, NOT coproporphyrinogen III oxidase, oxygen-independent</fullName>
    </submittedName>
</protein>
<dbReference type="InterPro" id="IPR006638">
    <property type="entry name" value="Elp3/MiaA/NifB-like_rSAM"/>
</dbReference>
<dbReference type="SFLD" id="SFLDF00562">
    <property type="entry name" value="HemN-like__clustered_with_heat"/>
    <property type="match status" value="1"/>
</dbReference>
<dbReference type="GO" id="GO:0006779">
    <property type="term" value="P:porphyrin-containing compound biosynthetic process"/>
    <property type="evidence" value="ECO:0007669"/>
    <property type="project" value="InterPro"/>
</dbReference>
<dbReference type="SMART" id="SM00729">
    <property type="entry name" value="Elp3"/>
    <property type="match status" value="1"/>
</dbReference>
<dbReference type="NCBIfam" id="TIGR00539">
    <property type="entry name" value="hemN_rel"/>
    <property type="match status" value="1"/>
</dbReference>
<dbReference type="SFLD" id="SFLDF00288">
    <property type="entry name" value="HemN-like__clustered_with_nucl"/>
    <property type="match status" value="1"/>
</dbReference>
<dbReference type="AlphaFoldDB" id="A0A3B0TR71"/>
<dbReference type="InterPro" id="IPR004559">
    <property type="entry name" value="HemW-like"/>
</dbReference>
<dbReference type="Pfam" id="PF04055">
    <property type="entry name" value="Radical_SAM"/>
    <property type="match status" value="1"/>
</dbReference>
<dbReference type="InterPro" id="IPR007197">
    <property type="entry name" value="rSAM"/>
</dbReference>
<evidence type="ECO:0000256" key="1">
    <source>
        <dbReference type="ARBA" id="ARBA00006100"/>
    </source>
</evidence>
<dbReference type="PROSITE" id="PS51918">
    <property type="entry name" value="RADICAL_SAM"/>
    <property type="match status" value="1"/>
</dbReference>
<dbReference type="SFLD" id="SFLDS00029">
    <property type="entry name" value="Radical_SAM"/>
    <property type="match status" value="1"/>
</dbReference>
<dbReference type="InterPro" id="IPR023404">
    <property type="entry name" value="rSAM_horseshoe"/>
</dbReference>
<organism evidence="3">
    <name type="scientific">hydrothermal vent metagenome</name>
    <dbReference type="NCBI Taxonomy" id="652676"/>
    <lineage>
        <taxon>unclassified sequences</taxon>
        <taxon>metagenomes</taxon>
        <taxon>ecological metagenomes</taxon>
    </lineage>
</organism>
<dbReference type="PANTHER" id="PTHR13932">
    <property type="entry name" value="COPROPORPHYRINIGEN III OXIDASE"/>
    <property type="match status" value="1"/>
</dbReference>
<reference evidence="3" key="1">
    <citation type="submission" date="2018-06" db="EMBL/GenBank/DDBJ databases">
        <authorList>
            <person name="Zhirakovskaya E."/>
        </authorList>
    </citation>
    <scope>NUCLEOTIDE SEQUENCE</scope>
</reference>
<dbReference type="InterPro" id="IPR010723">
    <property type="entry name" value="HemN_C"/>
</dbReference>
<dbReference type="Gene3D" id="3.80.30.20">
    <property type="entry name" value="tm_1862 like domain"/>
    <property type="match status" value="1"/>
</dbReference>
<dbReference type="EMBL" id="UOEP01000095">
    <property type="protein sequence ID" value="VAW19210.1"/>
    <property type="molecule type" value="Genomic_DNA"/>
</dbReference>
<dbReference type="Pfam" id="PF06969">
    <property type="entry name" value="HemN_C"/>
    <property type="match status" value="1"/>
</dbReference>